<comment type="caution">
    <text evidence="7">The sequence shown here is derived from an EMBL/GenBank/DDBJ whole genome shotgun (WGS) entry which is preliminary data.</text>
</comment>
<dbReference type="InterPro" id="IPR036594">
    <property type="entry name" value="Meth_synthase_dom"/>
</dbReference>
<dbReference type="PANTHER" id="PTHR30204">
    <property type="entry name" value="REDOX-CYCLING DRUG-SENSING TRANSCRIPTIONAL ACTIVATOR SOXR"/>
    <property type="match status" value="1"/>
</dbReference>
<dbReference type="Pfam" id="PF02607">
    <property type="entry name" value="B12-binding_2"/>
    <property type="match status" value="1"/>
</dbReference>
<dbReference type="PROSITE" id="PS51332">
    <property type="entry name" value="B12_BINDING"/>
    <property type="match status" value="1"/>
</dbReference>
<dbReference type="InterPro" id="IPR003759">
    <property type="entry name" value="Cbl-bd_cap"/>
</dbReference>
<evidence type="ECO:0000313" key="8">
    <source>
        <dbReference type="Proteomes" id="UP001589627"/>
    </source>
</evidence>
<dbReference type="Gene3D" id="1.10.1660.10">
    <property type="match status" value="1"/>
</dbReference>
<dbReference type="PANTHER" id="PTHR30204:SF69">
    <property type="entry name" value="MERR-FAMILY TRANSCRIPTIONAL REGULATOR"/>
    <property type="match status" value="1"/>
</dbReference>
<keyword evidence="3" id="KW-0238">DNA-binding</keyword>
<dbReference type="PROSITE" id="PS50937">
    <property type="entry name" value="HTH_MERR_2"/>
    <property type="match status" value="1"/>
</dbReference>
<organism evidence="7 8">
    <name type="scientific">Actinoallomurus acaciae</name>
    <dbReference type="NCBI Taxonomy" id="502577"/>
    <lineage>
        <taxon>Bacteria</taxon>
        <taxon>Bacillati</taxon>
        <taxon>Actinomycetota</taxon>
        <taxon>Actinomycetes</taxon>
        <taxon>Streptosporangiales</taxon>
        <taxon>Thermomonosporaceae</taxon>
        <taxon>Actinoallomurus</taxon>
    </lineage>
</organism>
<accession>A0ABV5YK10</accession>
<dbReference type="Gene3D" id="3.40.50.280">
    <property type="entry name" value="Cobalamin-binding domain"/>
    <property type="match status" value="1"/>
</dbReference>
<dbReference type="Pfam" id="PF02310">
    <property type="entry name" value="B12-binding"/>
    <property type="match status" value="1"/>
</dbReference>
<dbReference type="PROSITE" id="PS00552">
    <property type="entry name" value="HTH_MERR_1"/>
    <property type="match status" value="1"/>
</dbReference>
<keyword evidence="1" id="KW-0678">Repressor</keyword>
<dbReference type="RefSeq" id="WP_378206788.1">
    <property type="nucleotide sequence ID" value="NZ_JBHLZP010000199.1"/>
</dbReference>
<dbReference type="Pfam" id="PF13411">
    <property type="entry name" value="MerR_1"/>
    <property type="match status" value="1"/>
</dbReference>
<evidence type="ECO:0000256" key="4">
    <source>
        <dbReference type="ARBA" id="ARBA00023163"/>
    </source>
</evidence>
<dbReference type="SUPFAM" id="SSF46955">
    <property type="entry name" value="Putative DNA-binding domain"/>
    <property type="match status" value="1"/>
</dbReference>
<dbReference type="InterPro" id="IPR047057">
    <property type="entry name" value="MerR_fam"/>
</dbReference>
<reference evidence="7 8" key="1">
    <citation type="submission" date="2024-09" db="EMBL/GenBank/DDBJ databases">
        <authorList>
            <person name="Sun Q."/>
            <person name="Mori K."/>
        </authorList>
    </citation>
    <scope>NUCLEOTIDE SEQUENCE [LARGE SCALE GENOMIC DNA]</scope>
    <source>
        <strain evidence="7 8">TBRC 0563</strain>
    </source>
</reference>
<evidence type="ECO:0000313" key="7">
    <source>
        <dbReference type="EMBL" id="MFB9835389.1"/>
    </source>
</evidence>
<evidence type="ECO:0000256" key="3">
    <source>
        <dbReference type="ARBA" id="ARBA00023125"/>
    </source>
</evidence>
<dbReference type="InterPro" id="IPR000551">
    <property type="entry name" value="MerR-type_HTH_dom"/>
</dbReference>
<dbReference type="InterPro" id="IPR009061">
    <property type="entry name" value="DNA-bd_dom_put_sf"/>
</dbReference>
<dbReference type="Proteomes" id="UP001589627">
    <property type="component" value="Unassembled WGS sequence"/>
</dbReference>
<dbReference type="SUPFAM" id="SSF52242">
    <property type="entry name" value="Cobalamin (vitamin B12)-binding domain"/>
    <property type="match status" value="1"/>
</dbReference>
<feature type="domain" description="B12-binding" evidence="6">
    <location>
        <begin position="175"/>
        <end position="294"/>
    </location>
</feature>
<protein>
    <submittedName>
        <fullName evidence="7">B12-binding domain-containing protein</fullName>
    </submittedName>
</protein>
<evidence type="ECO:0000256" key="2">
    <source>
        <dbReference type="ARBA" id="ARBA00023015"/>
    </source>
</evidence>
<evidence type="ECO:0000259" key="6">
    <source>
        <dbReference type="PROSITE" id="PS51332"/>
    </source>
</evidence>
<dbReference type="Gene3D" id="1.10.1240.10">
    <property type="entry name" value="Methionine synthase domain"/>
    <property type="match status" value="1"/>
</dbReference>
<dbReference type="InterPro" id="IPR006158">
    <property type="entry name" value="Cobalamin-bd"/>
</dbReference>
<dbReference type="EMBL" id="JBHLZP010000199">
    <property type="protein sequence ID" value="MFB9835389.1"/>
    <property type="molecule type" value="Genomic_DNA"/>
</dbReference>
<sequence>MEPGPAMLRIGELSRRLGVSTHVLRAWERRYGLLQPERSSGGYRLYSESDEHRVRVMQSHLARGLSAAEAARAALRETAGGPPPALVPSVRPTDDGTLAQALDRFDEPAAQAILDRLLTDFTPETVLRDVLLPYLHELGDRWERGEVTVAEEHFASNVLRARIAALGRGWGRGHGPLALLACPPGELHDLPLLAFGVVLYRNGWRVGYLGAATPIPDLLRTASASSPQLIVLSAVAPDRFAGLEADLLRLAGVAPLALGGHGADAATARAVGARWLAGDPVTEAERLSRAGALT</sequence>
<proteinExistence type="predicted"/>
<gene>
    <name evidence="7" type="ORF">ACFFNX_24720</name>
</gene>
<evidence type="ECO:0000259" key="5">
    <source>
        <dbReference type="PROSITE" id="PS50937"/>
    </source>
</evidence>
<name>A0ABV5YK10_9ACTN</name>
<feature type="domain" description="HTH merR-type" evidence="5">
    <location>
        <begin position="7"/>
        <end position="76"/>
    </location>
</feature>
<dbReference type="InterPro" id="IPR036724">
    <property type="entry name" value="Cobalamin-bd_sf"/>
</dbReference>
<evidence type="ECO:0000256" key="1">
    <source>
        <dbReference type="ARBA" id="ARBA00022491"/>
    </source>
</evidence>
<keyword evidence="4" id="KW-0804">Transcription</keyword>
<dbReference type="SMART" id="SM00422">
    <property type="entry name" value="HTH_MERR"/>
    <property type="match status" value="1"/>
</dbReference>
<keyword evidence="2" id="KW-0805">Transcription regulation</keyword>
<keyword evidence="8" id="KW-1185">Reference proteome</keyword>